<dbReference type="AlphaFoldDB" id="A0A1L9TAV4"/>
<dbReference type="OrthoDB" id="10625963at2759"/>
<organism evidence="2 3">
    <name type="scientific">Aspergillus sydowii CBS 593.65</name>
    <dbReference type="NCBI Taxonomy" id="1036612"/>
    <lineage>
        <taxon>Eukaryota</taxon>
        <taxon>Fungi</taxon>
        <taxon>Dikarya</taxon>
        <taxon>Ascomycota</taxon>
        <taxon>Pezizomycotina</taxon>
        <taxon>Eurotiomycetes</taxon>
        <taxon>Eurotiomycetidae</taxon>
        <taxon>Eurotiales</taxon>
        <taxon>Aspergillaceae</taxon>
        <taxon>Aspergillus</taxon>
        <taxon>Aspergillus subgen. Nidulantes</taxon>
    </lineage>
</organism>
<evidence type="ECO:0000313" key="2">
    <source>
        <dbReference type="EMBL" id="OJJ56570.1"/>
    </source>
</evidence>
<evidence type="ECO:0000313" key="3">
    <source>
        <dbReference type="Proteomes" id="UP000184356"/>
    </source>
</evidence>
<proteinExistence type="predicted"/>
<feature type="compositionally biased region" description="Basic residues" evidence="1">
    <location>
        <begin position="44"/>
        <end position="54"/>
    </location>
</feature>
<evidence type="ECO:0000256" key="1">
    <source>
        <dbReference type="SAM" id="MobiDB-lite"/>
    </source>
</evidence>
<dbReference type="VEuPathDB" id="FungiDB:ASPSYDRAFT_47849"/>
<accession>A0A1L9TAV4</accession>
<name>A0A1L9TAV4_9EURO</name>
<feature type="region of interest" description="Disordered" evidence="1">
    <location>
        <begin position="1"/>
        <end position="132"/>
    </location>
</feature>
<keyword evidence="3" id="KW-1185">Reference proteome</keyword>
<sequence length="285" mass="31860">MAPGQNRHKKSDPSQSKDRDALGARPHKPKSFKRKASTNDQKQSSKKKRDKARRLSSSPTPGALPASDFCCDPEEGCHMKKGDMKKDHVKKDGEDSNVKQEGNKQNNRPPFAELPDPNPNGINDGDASYATPQPVRSAADIKTYPCLDCARKGWSIDKKGNLQPPPACRRKKPGQKCNRCSGAGMECEPLPLGLRQAYDKLCNLEPHLDNAQATAEFGRFCSAFSRKLHADDETIFLLRCINKHVFEMRQEFREHWGLPKLDPSEEFAWSELEGGEDDDVMEDGV</sequence>
<gene>
    <name evidence="2" type="ORF">ASPSYDRAFT_47849</name>
</gene>
<dbReference type="GeneID" id="63763592"/>
<dbReference type="Proteomes" id="UP000184356">
    <property type="component" value="Unassembled WGS sequence"/>
</dbReference>
<dbReference type="RefSeq" id="XP_040700376.1">
    <property type="nucleotide sequence ID" value="XM_040847519.1"/>
</dbReference>
<feature type="compositionally biased region" description="Basic residues" evidence="1">
    <location>
        <begin position="25"/>
        <end position="36"/>
    </location>
</feature>
<reference evidence="3" key="1">
    <citation type="journal article" date="2017" name="Genome Biol.">
        <title>Comparative genomics reveals high biological diversity and specific adaptations in the industrially and medically important fungal genus Aspergillus.</title>
        <authorList>
            <person name="de Vries R.P."/>
            <person name="Riley R."/>
            <person name="Wiebenga A."/>
            <person name="Aguilar-Osorio G."/>
            <person name="Amillis S."/>
            <person name="Uchima C.A."/>
            <person name="Anderluh G."/>
            <person name="Asadollahi M."/>
            <person name="Askin M."/>
            <person name="Barry K."/>
            <person name="Battaglia E."/>
            <person name="Bayram O."/>
            <person name="Benocci T."/>
            <person name="Braus-Stromeyer S.A."/>
            <person name="Caldana C."/>
            <person name="Canovas D."/>
            <person name="Cerqueira G.C."/>
            <person name="Chen F."/>
            <person name="Chen W."/>
            <person name="Choi C."/>
            <person name="Clum A."/>
            <person name="Dos Santos R.A."/>
            <person name="Damasio A.R."/>
            <person name="Diallinas G."/>
            <person name="Emri T."/>
            <person name="Fekete E."/>
            <person name="Flipphi M."/>
            <person name="Freyberg S."/>
            <person name="Gallo A."/>
            <person name="Gournas C."/>
            <person name="Habgood R."/>
            <person name="Hainaut M."/>
            <person name="Harispe M.L."/>
            <person name="Henrissat B."/>
            <person name="Hilden K.S."/>
            <person name="Hope R."/>
            <person name="Hossain A."/>
            <person name="Karabika E."/>
            <person name="Karaffa L."/>
            <person name="Karanyi Z."/>
            <person name="Krasevec N."/>
            <person name="Kuo A."/>
            <person name="Kusch H."/>
            <person name="LaButti K."/>
            <person name="Lagendijk E.L."/>
            <person name="Lapidus A."/>
            <person name="Levasseur A."/>
            <person name="Lindquist E."/>
            <person name="Lipzen A."/>
            <person name="Logrieco A.F."/>
            <person name="MacCabe A."/>
            <person name="Maekelae M.R."/>
            <person name="Malavazi I."/>
            <person name="Melin P."/>
            <person name="Meyer V."/>
            <person name="Mielnichuk N."/>
            <person name="Miskei M."/>
            <person name="Molnar A.P."/>
            <person name="Mule G."/>
            <person name="Ngan C.Y."/>
            <person name="Orejas M."/>
            <person name="Orosz E."/>
            <person name="Ouedraogo J.P."/>
            <person name="Overkamp K.M."/>
            <person name="Park H.-S."/>
            <person name="Perrone G."/>
            <person name="Piumi F."/>
            <person name="Punt P.J."/>
            <person name="Ram A.F."/>
            <person name="Ramon A."/>
            <person name="Rauscher S."/>
            <person name="Record E."/>
            <person name="Riano-Pachon D.M."/>
            <person name="Robert V."/>
            <person name="Roehrig J."/>
            <person name="Ruller R."/>
            <person name="Salamov A."/>
            <person name="Salih N.S."/>
            <person name="Samson R.A."/>
            <person name="Sandor E."/>
            <person name="Sanguinetti M."/>
            <person name="Schuetze T."/>
            <person name="Sepcic K."/>
            <person name="Shelest E."/>
            <person name="Sherlock G."/>
            <person name="Sophianopoulou V."/>
            <person name="Squina F.M."/>
            <person name="Sun H."/>
            <person name="Susca A."/>
            <person name="Todd R.B."/>
            <person name="Tsang A."/>
            <person name="Unkles S.E."/>
            <person name="van de Wiele N."/>
            <person name="van Rossen-Uffink D."/>
            <person name="Oliveira J.V."/>
            <person name="Vesth T.C."/>
            <person name="Visser J."/>
            <person name="Yu J.-H."/>
            <person name="Zhou M."/>
            <person name="Andersen M.R."/>
            <person name="Archer D.B."/>
            <person name="Baker S.E."/>
            <person name="Benoit I."/>
            <person name="Brakhage A.A."/>
            <person name="Braus G.H."/>
            <person name="Fischer R."/>
            <person name="Frisvad J.C."/>
            <person name="Goldman G.H."/>
            <person name="Houbraken J."/>
            <person name="Oakley B."/>
            <person name="Pocsi I."/>
            <person name="Scazzocchio C."/>
            <person name="Seiboth B."/>
            <person name="vanKuyk P.A."/>
            <person name="Wortman J."/>
            <person name="Dyer P.S."/>
            <person name="Grigoriev I.V."/>
        </authorList>
    </citation>
    <scope>NUCLEOTIDE SEQUENCE [LARGE SCALE GENOMIC DNA]</scope>
    <source>
        <strain evidence="3">CBS 593.65</strain>
    </source>
</reference>
<protein>
    <submittedName>
        <fullName evidence="2">Uncharacterized protein</fullName>
    </submittedName>
</protein>
<feature type="compositionally biased region" description="Basic and acidic residues" evidence="1">
    <location>
        <begin position="75"/>
        <end position="102"/>
    </location>
</feature>
<feature type="compositionally biased region" description="Basic residues" evidence="1">
    <location>
        <begin position="1"/>
        <end position="10"/>
    </location>
</feature>
<dbReference type="EMBL" id="KV878590">
    <property type="protein sequence ID" value="OJJ56570.1"/>
    <property type="molecule type" value="Genomic_DNA"/>
</dbReference>
<feature type="compositionally biased region" description="Basic and acidic residues" evidence="1">
    <location>
        <begin position="11"/>
        <end position="22"/>
    </location>
</feature>